<proteinExistence type="predicted"/>
<feature type="transmembrane region" description="Helical" evidence="2">
    <location>
        <begin position="153"/>
        <end position="175"/>
    </location>
</feature>
<protein>
    <submittedName>
        <fullName evidence="3">Uncharacterized protein</fullName>
    </submittedName>
</protein>
<dbReference type="EMBL" id="JAPEUX010000002">
    <property type="protein sequence ID" value="KAJ4357616.1"/>
    <property type="molecule type" value="Genomic_DNA"/>
</dbReference>
<feature type="transmembrane region" description="Helical" evidence="2">
    <location>
        <begin position="369"/>
        <end position="391"/>
    </location>
</feature>
<evidence type="ECO:0000313" key="4">
    <source>
        <dbReference type="Proteomes" id="UP001140513"/>
    </source>
</evidence>
<feature type="region of interest" description="Disordered" evidence="1">
    <location>
        <begin position="754"/>
        <end position="783"/>
    </location>
</feature>
<evidence type="ECO:0000256" key="2">
    <source>
        <dbReference type="SAM" id="Phobius"/>
    </source>
</evidence>
<feature type="compositionally biased region" description="Low complexity" evidence="1">
    <location>
        <begin position="704"/>
        <end position="735"/>
    </location>
</feature>
<comment type="caution">
    <text evidence="3">The sequence shown here is derived from an EMBL/GenBank/DDBJ whole genome shotgun (WGS) entry which is preliminary data.</text>
</comment>
<gene>
    <name evidence="3" type="ORF">N0V89_002192</name>
</gene>
<keyword evidence="2" id="KW-0812">Transmembrane</keyword>
<evidence type="ECO:0000313" key="3">
    <source>
        <dbReference type="EMBL" id="KAJ4357616.1"/>
    </source>
</evidence>
<dbReference type="GeneID" id="80905722"/>
<feature type="transmembrane region" description="Helical" evidence="2">
    <location>
        <begin position="547"/>
        <end position="568"/>
    </location>
</feature>
<dbReference type="Proteomes" id="UP001140513">
    <property type="component" value="Unassembled WGS sequence"/>
</dbReference>
<dbReference type="RefSeq" id="XP_056074475.1">
    <property type="nucleotide sequence ID" value="XM_056211002.1"/>
</dbReference>
<keyword evidence="2" id="KW-0472">Membrane</keyword>
<feature type="transmembrane region" description="Helical" evidence="2">
    <location>
        <begin position="334"/>
        <end position="357"/>
    </location>
</feature>
<feature type="compositionally biased region" description="Basic and acidic residues" evidence="1">
    <location>
        <begin position="668"/>
        <end position="680"/>
    </location>
</feature>
<feature type="transmembrane region" description="Helical" evidence="2">
    <location>
        <begin position="187"/>
        <end position="205"/>
    </location>
</feature>
<feature type="region of interest" description="Disordered" evidence="1">
    <location>
        <begin position="644"/>
        <end position="738"/>
    </location>
</feature>
<evidence type="ECO:0000256" key="1">
    <source>
        <dbReference type="SAM" id="MobiDB-lite"/>
    </source>
</evidence>
<keyword evidence="4" id="KW-1185">Reference proteome</keyword>
<dbReference type="AlphaFoldDB" id="A0A9W8XRL7"/>
<name>A0A9W8XRL7_9PLEO</name>
<sequence>MYPWGDVSATITTWLLPVVGTLLQAPFESNAFRRTLLAITRWVGSPIASLSYVLWNIKVSAKGALMVDMAVPYDQVPDRKTDFGSVRDSMYLLLAMNQYTMKPTAMLREKEAEGLLRIVLFSKDLKLTDTDKTLRQMRRILAREVREMRRRGAVPVFVSIMWFLFAFALSIQAAFGVVGENRTAHDLALGCMLAWFPILIMATIVDRNPIAAEAIRKKLNALVDHVRHALRDERHRQEFIDSFSDQPNFKPFAHHIHDIAAKAEYMDNFFVDFAGQARVRWHYGAAHPILSDIENCYIAEKGRNWLANEREARTNLVLGPINDEGLVWFDIREFWQVAASVAIVLGSCGGAFILSFFTPTVGLGCRSGGYTIFFCISLGLMIMEMIVWLILSPYEIQELPWLARTHSRLQSNAFVHRLDDRRHDQWGYIKRRTSSIVRTTENYLIKIITRLVLIYPFKDKEATRDLVETLLDERAKALRDMSPQRKWEWFFFRPVESFNTVWLVYIVVAQTWGFYKTCDCVTSTWGGAGGYLDFGVQDVASKWVEPYWLTGTLLTSTVMGLSIFYITVEWCQQSFLSTEDYEDARQGLRMTRIYRHWTFFFRRLSRLFSRFTFNPMERVAVAIGLMKYPQKTLLWTKVHTHDPDIPIPGPSTPRPHGNPSIELSDFSTVRDDSQHSRHAYDTPAMAHSLFPPAIPQRRPRQDSDSSAARPSPSLLRQEYSSPSSSLSNRPSHDSSFSMSPLLQRPLEAHHHLARTGSTNSAVPDHDDRRSSGEEYGLASQVSPVRAGERSLFLDMGMSGMVQSRQGYARANSDPGSPPGVDALGIFLEGGNVDLERGERR</sequence>
<feature type="compositionally biased region" description="Basic and acidic residues" evidence="1">
    <location>
        <begin position="763"/>
        <end position="772"/>
    </location>
</feature>
<organism evidence="3 4">
    <name type="scientific">Didymosphaeria variabile</name>
    <dbReference type="NCBI Taxonomy" id="1932322"/>
    <lineage>
        <taxon>Eukaryota</taxon>
        <taxon>Fungi</taxon>
        <taxon>Dikarya</taxon>
        <taxon>Ascomycota</taxon>
        <taxon>Pezizomycotina</taxon>
        <taxon>Dothideomycetes</taxon>
        <taxon>Pleosporomycetidae</taxon>
        <taxon>Pleosporales</taxon>
        <taxon>Massarineae</taxon>
        <taxon>Didymosphaeriaceae</taxon>
        <taxon>Didymosphaeria</taxon>
    </lineage>
</organism>
<reference evidence="3" key="1">
    <citation type="submission" date="2022-10" db="EMBL/GenBank/DDBJ databases">
        <title>Tapping the CABI collections for fungal endophytes: first genome assemblies for Collariella, Neodidymelliopsis, Ascochyta clinopodiicola, Didymella pomorum, Didymosphaeria variabile, Neocosmospora piperis and Neocucurbitaria cava.</title>
        <authorList>
            <person name="Hill R."/>
        </authorList>
    </citation>
    <scope>NUCLEOTIDE SEQUENCE</scope>
    <source>
        <strain evidence="3">IMI 356815</strain>
    </source>
</reference>
<keyword evidence="2" id="KW-1133">Transmembrane helix</keyword>
<dbReference type="OrthoDB" id="5392263at2759"/>
<accession>A0A9W8XRL7</accession>